<feature type="compositionally biased region" description="Low complexity" evidence="1">
    <location>
        <begin position="100"/>
        <end position="119"/>
    </location>
</feature>
<feature type="compositionally biased region" description="Polar residues" evidence="1">
    <location>
        <begin position="135"/>
        <end position="159"/>
    </location>
</feature>
<dbReference type="OrthoDB" id="2530523at2759"/>
<evidence type="ECO:0000313" key="3">
    <source>
        <dbReference type="Proteomes" id="UP000799767"/>
    </source>
</evidence>
<sequence>MNQLAFINPAQAFSPAGPSGSLPPAHYDPSARPAPRYEQHLGQNQAFPPPPNGVNQPGLSWPMQPYAANFPLQQQQQQQQPHPTGRQSAQPRASLSPNATSQHTTPRPSSSSTPTQYPMAAPPLPQQPAASAQQSDHVLTPTGNTTSTAQSPSLAPSTREQQRLALVLEINQDLLAEMARLQSENQGGAISPQQAMQMKQAGQSDKMASDDYIQLLRRLQGNIAYLMPRMGQQMQPDARTLPGPAFMQHPQQLPTLAEKYERLRELFPEWAGNDAKLLAMSAGGAGRTGSPGQALAYQQALQQQQQQQQQQQRQNSASA</sequence>
<feature type="region of interest" description="Disordered" evidence="1">
    <location>
        <begin position="1"/>
        <end position="159"/>
    </location>
</feature>
<evidence type="ECO:0000256" key="1">
    <source>
        <dbReference type="SAM" id="MobiDB-lite"/>
    </source>
</evidence>
<dbReference type="GeneID" id="54473279"/>
<feature type="compositionally biased region" description="Low complexity" evidence="1">
    <location>
        <begin position="14"/>
        <end position="25"/>
    </location>
</feature>
<proteinExistence type="predicted"/>
<keyword evidence="3" id="KW-1185">Reference proteome</keyword>
<dbReference type="RefSeq" id="XP_033594002.1">
    <property type="nucleotide sequence ID" value="XM_033732277.1"/>
</dbReference>
<dbReference type="AlphaFoldDB" id="A0A6A6Q720"/>
<dbReference type="Proteomes" id="UP000799767">
    <property type="component" value="Unassembled WGS sequence"/>
</dbReference>
<organism evidence="2 3">
    <name type="scientific">Neohortaea acidophila</name>
    <dbReference type="NCBI Taxonomy" id="245834"/>
    <lineage>
        <taxon>Eukaryota</taxon>
        <taxon>Fungi</taxon>
        <taxon>Dikarya</taxon>
        <taxon>Ascomycota</taxon>
        <taxon>Pezizomycotina</taxon>
        <taxon>Dothideomycetes</taxon>
        <taxon>Dothideomycetidae</taxon>
        <taxon>Mycosphaerellales</taxon>
        <taxon>Teratosphaeriaceae</taxon>
        <taxon>Neohortaea</taxon>
    </lineage>
</organism>
<name>A0A6A6Q720_9PEZI</name>
<feature type="compositionally biased region" description="Low complexity" evidence="1">
    <location>
        <begin position="293"/>
        <end position="319"/>
    </location>
</feature>
<feature type="region of interest" description="Disordered" evidence="1">
    <location>
        <begin position="281"/>
        <end position="319"/>
    </location>
</feature>
<accession>A0A6A6Q720</accession>
<evidence type="ECO:0000313" key="2">
    <source>
        <dbReference type="EMBL" id="KAF2487433.1"/>
    </source>
</evidence>
<reference evidence="2" key="1">
    <citation type="journal article" date="2020" name="Stud. Mycol.">
        <title>101 Dothideomycetes genomes: a test case for predicting lifestyles and emergence of pathogens.</title>
        <authorList>
            <person name="Haridas S."/>
            <person name="Albert R."/>
            <person name="Binder M."/>
            <person name="Bloem J."/>
            <person name="Labutti K."/>
            <person name="Salamov A."/>
            <person name="Andreopoulos B."/>
            <person name="Baker S."/>
            <person name="Barry K."/>
            <person name="Bills G."/>
            <person name="Bluhm B."/>
            <person name="Cannon C."/>
            <person name="Castanera R."/>
            <person name="Culley D."/>
            <person name="Daum C."/>
            <person name="Ezra D."/>
            <person name="Gonzalez J."/>
            <person name="Henrissat B."/>
            <person name="Kuo A."/>
            <person name="Liang C."/>
            <person name="Lipzen A."/>
            <person name="Lutzoni F."/>
            <person name="Magnuson J."/>
            <person name="Mondo S."/>
            <person name="Nolan M."/>
            <person name="Ohm R."/>
            <person name="Pangilinan J."/>
            <person name="Park H.-J."/>
            <person name="Ramirez L."/>
            <person name="Alfaro M."/>
            <person name="Sun H."/>
            <person name="Tritt A."/>
            <person name="Yoshinaga Y."/>
            <person name="Zwiers L.-H."/>
            <person name="Turgeon B."/>
            <person name="Goodwin S."/>
            <person name="Spatafora J."/>
            <person name="Crous P."/>
            <person name="Grigoriev I."/>
        </authorList>
    </citation>
    <scope>NUCLEOTIDE SEQUENCE</scope>
    <source>
        <strain evidence="2">CBS 113389</strain>
    </source>
</reference>
<feature type="compositionally biased region" description="Polar residues" evidence="1">
    <location>
        <begin position="81"/>
        <end position="99"/>
    </location>
</feature>
<dbReference type="EMBL" id="MU001631">
    <property type="protein sequence ID" value="KAF2487433.1"/>
    <property type="molecule type" value="Genomic_DNA"/>
</dbReference>
<protein>
    <submittedName>
        <fullName evidence="2">Uncharacterized protein</fullName>
    </submittedName>
</protein>
<gene>
    <name evidence="2" type="ORF">BDY17DRAFT_288959</name>
</gene>